<protein>
    <submittedName>
        <fullName evidence="3">Uncharacterized protein</fullName>
    </submittedName>
</protein>
<feature type="region of interest" description="Disordered" evidence="2">
    <location>
        <begin position="421"/>
        <end position="556"/>
    </location>
</feature>
<feature type="compositionally biased region" description="Acidic residues" evidence="2">
    <location>
        <begin position="515"/>
        <end position="524"/>
    </location>
</feature>
<name>A0A2P2SXY9_9PEZI</name>
<dbReference type="AlphaFoldDB" id="A0A2P2SXY9"/>
<dbReference type="RefSeq" id="XP_018135429.1">
    <property type="nucleotide sequence ID" value="XM_018269944.2"/>
</dbReference>
<reference evidence="3 4" key="1">
    <citation type="submission" date="2016-03" db="EMBL/GenBank/DDBJ databases">
        <title>Comparative genomics of Pseudogymnoascus destructans, the fungus causing white-nose syndrome of bats.</title>
        <authorList>
            <person name="Palmer J.M."/>
            <person name="Drees K.P."/>
            <person name="Foster J.T."/>
            <person name="Lindner D.L."/>
        </authorList>
    </citation>
    <scope>NUCLEOTIDE SEQUENCE [LARGE SCALE GENOMIC DNA]</scope>
    <source>
        <strain evidence="3 4">UAMH 10579</strain>
    </source>
</reference>
<feature type="region of interest" description="Disordered" evidence="2">
    <location>
        <begin position="574"/>
        <end position="713"/>
    </location>
</feature>
<dbReference type="Proteomes" id="UP000091956">
    <property type="component" value="Unassembled WGS sequence"/>
</dbReference>
<evidence type="ECO:0000256" key="2">
    <source>
        <dbReference type="SAM" id="MobiDB-lite"/>
    </source>
</evidence>
<keyword evidence="4" id="KW-1185">Reference proteome</keyword>
<dbReference type="EMBL" id="KV460206">
    <property type="protein sequence ID" value="OBU01697.1"/>
    <property type="molecule type" value="Genomic_DNA"/>
</dbReference>
<dbReference type="GeneID" id="28833799"/>
<feature type="compositionally biased region" description="Basic and acidic residues" evidence="2">
    <location>
        <begin position="598"/>
        <end position="618"/>
    </location>
</feature>
<accession>A0A2P2SXY9</accession>
<feature type="compositionally biased region" description="Acidic residues" evidence="2">
    <location>
        <begin position="438"/>
        <end position="488"/>
    </location>
</feature>
<sequence length="713" mass="81271">MADRGNREFLDALQLRVRVLEVENTRLNAEILSLLEKLEICIEKYGPKCFVRKSKQVDWRKMLRDSDNLTDPKELKKIYRAACKQFNMSSVPQNHGIYYVRPNNKELELELAVADPTAGFQPEMFFNFAALLKDHPKIAFKIAAYTMVKDTAISVVARFDIHDVYPPTQGGLDKKSGLSYRFHWGGSACAINSSPLPRDVLAPIFVSRDWHEMFATAFYFMNSFSFESLGEFGIFCRNTPRARWQRVSDSAITWIGSIMETSNPKKSGPRWCKSRWGMHVLGQFRNLRSLVISLDETSNGRIRRKDEPEHMKQPLKRSTKNHDNYRMTRDLRKLRGMDNIYQLRGIEHIEVYDNFQLFPKRPVRDQTFVQDLKRQVCAPKSQADEAKAKIKNMMPLLRRNPGTPKYKPSRQVKQVLKYIFNSRPRYERPDVPQQMAGDESDSDGDDDDEDPGDISDPESDDVDYDQLDDDDHQNPHDDDDSDDDDDDAPNQGAIASREASEASRAGNFANGGSENNDDEDEDTEMGGHELQSVIKPGEDSDDDDFEFIHSEKLPPIKVEGDDELGFLHSVKRPTQTIDLSQLPDMADPDTALPSIEQDEVKQEVKSEDPSAGEGRDSMESIPFFDSPTWTQRDVVSPFGRLTPRRGSSPQSSLFVRQSPSARSAFSSRLSGYFGSPGSERKRSFEDEDDDDAAPLSVRRRLSDMTVTENEIEK</sequence>
<dbReference type="STRING" id="342668.A0A2P2SXY9"/>
<dbReference type="OrthoDB" id="3439669at2759"/>
<reference evidence="4" key="2">
    <citation type="journal article" date="2018" name="Nat. Commun.">
        <title>Extreme sensitivity to ultraviolet light in the fungal pathogen causing white-nose syndrome of bats.</title>
        <authorList>
            <person name="Palmer J.M."/>
            <person name="Drees K.P."/>
            <person name="Foster J.T."/>
            <person name="Lindner D.L."/>
        </authorList>
    </citation>
    <scope>NUCLEOTIDE SEQUENCE [LARGE SCALE GENOMIC DNA]</scope>
    <source>
        <strain evidence="4">UAMH 10579</strain>
    </source>
</reference>
<gene>
    <name evidence="3" type="ORF">VE01_00413</name>
</gene>
<organism evidence="3 4">
    <name type="scientific">Pseudogymnoascus verrucosus</name>
    <dbReference type="NCBI Taxonomy" id="342668"/>
    <lineage>
        <taxon>Eukaryota</taxon>
        <taxon>Fungi</taxon>
        <taxon>Dikarya</taxon>
        <taxon>Ascomycota</taxon>
        <taxon>Pezizomycotina</taxon>
        <taxon>Leotiomycetes</taxon>
        <taxon>Thelebolales</taxon>
        <taxon>Thelebolaceae</taxon>
        <taxon>Pseudogymnoascus</taxon>
    </lineage>
</organism>
<evidence type="ECO:0000256" key="1">
    <source>
        <dbReference type="SAM" id="Coils"/>
    </source>
</evidence>
<evidence type="ECO:0000313" key="3">
    <source>
        <dbReference type="EMBL" id="OBU01697.1"/>
    </source>
</evidence>
<feature type="coiled-coil region" evidence="1">
    <location>
        <begin position="10"/>
        <end position="37"/>
    </location>
</feature>
<feature type="compositionally biased region" description="Polar residues" evidence="2">
    <location>
        <begin position="704"/>
        <end position="713"/>
    </location>
</feature>
<feature type="compositionally biased region" description="Low complexity" evidence="2">
    <location>
        <begin position="502"/>
        <end position="514"/>
    </location>
</feature>
<proteinExistence type="predicted"/>
<keyword evidence="1" id="KW-0175">Coiled coil</keyword>
<evidence type="ECO:0000313" key="4">
    <source>
        <dbReference type="Proteomes" id="UP000091956"/>
    </source>
</evidence>
<feature type="compositionally biased region" description="Polar residues" evidence="2">
    <location>
        <begin position="645"/>
        <end position="669"/>
    </location>
</feature>